<dbReference type="RefSeq" id="WP_191200274.1">
    <property type="nucleotide sequence ID" value="NZ_BAAAPA010000006.1"/>
</dbReference>
<dbReference type="InterPro" id="IPR006439">
    <property type="entry name" value="HAD-SF_hydro_IA"/>
</dbReference>
<dbReference type="SFLD" id="SFLDG01135">
    <property type="entry name" value="C1.5.6:_HAD__Beta-PGM__Phospha"/>
    <property type="match status" value="1"/>
</dbReference>
<accession>A0ABR8MIQ5</accession>
<dbReference type="PANTHER" id="PTHR43434">
    <property type="entry name" value="PHOSPHOGLYCOLATE PHOSPHATASE"/>
    <property type="match status" value="1"/>
</dbReference>
<dbReference type="Gene3D" id="1.10.150.240">
    <property type="entry name" value="Putative phosphatase, domain 2"/>
    <property type="match status" value="1"/>
</dbReference>
<protein>
    <submittedName>
        <fullName evidence="1">HAD family hydrolase</fullName>
    </submittedName>
</protein>
<dbReference type="SFLD" id="SFLDS00003">
    <property type="entry name" value="Haloacid_Dehalogenase"/>
    <property type="match status" value="1"/>
</dbReference>
<dbReference type="Proteomes" id="UP000649289">
    <property type="component" value="Unassembled WGS sequence"/>
</dbReference>
<dbReference type="Pfam" id="PF13419">
    <property type="entry name" value="HAD_2"/>
    <property type="match status" value="1"/>
</dbReference>
<evidence type="ECO:0000313" key="2">
    <source>
        <dbReference type="Proteomes" id="UP000649289"/>
    </source>
</evidence>
<dbReference type="InterPro" id="IPR036412">
    <property type="entry name" value="HAD-like_sf"/>
</dbReference>
<organism evidence="1 2">
    <name type="scientific">Nocardioides hwasunensis</name>
    <dbReference type="NCBI Taxonomy" id="397258"/>
    <lineage>
        <taxon>Bacteria</taxon>
        <taxon>Bacillati</taxon>
        <taxon>Actinomycetota</taxon>
        <taxon>Actinomycetes</taxon>
        <taxon>Propionibacteriales</taxon>
        <taxon>Nocardioidaceae</taxon>
        <taxon>Nocardioides</taxon>
    </lineage>
</organism>
<name>A0ABR8MIQ5_9ACTN</name>
<dbReference type="PANTHER" id="PTHR43434:SF16">
    <property type="entry name" value="BLL8046 PROTEIN"/>
    <property type="match status" value="1"/>
</dbReference>
<dbReference type="SFLD" id="SFLDG01129">
    <property type="entry name" value="C1.5:_HAD__Beta-PGM__Phosphata"/>
    <property type="match status" value="1"/>
</dbReference>
<sequence length="225" mass="24005">MSDPSRTAVLLDVDGTLVDSTYHHAVAWFRAFSRHGTPPPMWEVHRAIGMGGDKLVAHITDEETEERIGDALREAWREEYLPLREEIVALPGAADLVAEVRDHGGRVAIASSGDPQFAREAIELLGIGKHVDVLLTSDDVDASKPAPDLLQLTLDRLGDVDRAVLVGDTVYDVESARRAGLPCLAVRTGGFGQEELKTAGAVKVSASVAGLCSGAWLDHVAARAG</sequence>
<dbReference type="InterPro" id="IPR050155">
    <property type="entry name" value="HAD-like_hydrolase_sf"/>
</dbReference>
<dbReference type="NCBIfam" id="TIGR01549">
    <property type="entry name" value="HAD-SF-IA-v1"/>
    <property type="match status" value="1"/>
</dbReference>
<dbReference type="PRINTS" id="PR00413">
    <property type="entry name" value="HADHALOGNASE"/>
</dbReference>
<comment type="caution">
    <text evidence="1">The sequence shown here is derived from an EMBL/GenBank/DDBJ whole genome shotgun (WGS) entry which is preliminary data.</text>
</comment>
<dbReference type="InterPro" id="IPR041492">
    <property type="entry name" value="HAD_2"/>
</dbReference>
<proteinExistence type="predicted"/>
<evidence type="ECO:0000313" key="1">
    <source>
        <dbReference type="EMBL" id="MBD3915942.1"/>
    </source>
</evidence>
<reference evidence="1 2" key="1">
    <citation type="submission" date="2020-09" db="EMBL/GenBank/DDBJ databases">
        <title>novel species in genus Nocardioides.</title>
        <authorList>
            <person name="Zhang G."/>
        </authorList>
    </citation>
    <scope>NUCLEOTIDE SEQUENCE [LARGE SCALE GENOMIC DNA]</scope>
    <source>
        <strain evidence="1 2">19197</strain>
    </source>
</reference>
<gene>
    <name evidence="1" type="ORF">IEZ25_15065</name>
</gene>
<keyword evidence="2" id="KW-1185">Reference proteome</keyword>
<keyword evidence="1" id="KW-0378">Hydrolase</keyword>
<dbReference type="InterPro" id="IPR023214">
    <property type="entry name" value="HAD_sf"/>
</dbReference>
<dbReference type="Gene3D" id="3.40.50.1000">
    <property type="entry name" value="HAD superfamily/HAD-like"/>
    <property type="match status" value="1"/>
</dbReference>
<dbReference type="EMBL" id="JACXYY010000006">
    <property type="protein sequence ID" value="MBD3915942.1"/>
    <property type="molecule type" value="Genomic_DNA"/>
</dbReference>
<dbReference type="SUPFAM" id="SSF56784">
    <property type="entry name" value="HAD-like"/>
    <property type="match status" value="1"/>
</dbReference>
<dbReference type="GO" id="GO:0016787">
    <property type="term" value="F:hydrolase activity"/>
    <property type="evidence" value="ECO:0007669"/>
    <property type="project" value="UniProtKB-KW"/>
</dbReference>
<dbReference type="InterPro" id="IPR023198">
    <property type="entry name" value="PGP-like_dom2"/>
</dbReference>